<sequence>MLSLHSLGTAGGGAGRYYTALARDDYYTQGGEPPGEWQGQGAAEWGLAGAVDATALQNVLQGFDGTGQHAQVQGAGGDHHAGWDLTFSAPKSVSVLWATTGDPTTRAAIQDAQRAAVAATVAFMEKHCAFTRRGHAGMDRERVAGLAVATFEHSTSREQDPQLHTHCLVANVALRQDGTAGALDGRHLYRWKMALGALYRAELAAQLQSRLPVQIDRDRSSFAIHGVPEAIQAHFSKRSDQIQEWLAAHGGEGAKAAEAATLSTRAHKPEIDRPALFARWQADGHARGWGPEQAAQRLARSAWERDRPLEPALADMREGLVAQQSTFTEREAWRAMAEGMQGVGGIRDIEARLKDFWRDPAVVELGDDRRGEARWSTEALRQLESDTITRAERAASLPSHSVAGAALESILHDRPTISAEQTTAVRYLCERGGAVATVEGLPGTGKSFLLDTARAAWEAAGYRVVGAALSGKAAQGLQESAGIPSATLHARLKEWAPEPGAAAGEPAASGALDAKTVVVVDEAGMVDSRKLAALVEITQAASAKLVLVGDHRQLQPIEAGGLFRALTERIETPHLNEIRRQAEPWAREAVDAIAEGRVGEALAAYEKRGFVQVGASKADTVHALVAHWVKAGEQHPTASRLILAGERADVRALNAAARDHLQQAGQLGTGQPIATAHGPREFAVGDRLVCTRNSTFHGVRNGQLGTVEGMAGTGEKAVLQVRLDDGARRVELPLRHYPHVDHGYALTTHKAQGVTVDHAFVLAGGKLADREIGLVQLSRHRESAHLFVDRSFYEAERVEHGPNRSPPPARMAETPEPESRATLARPSPPTAQLADNIREAMTELAGQLQVSHQKDTTQDYRPTRQPSQGQGLE</sequence>
<dbReference type="EMBL" id="SPMZ01000075">
    <property type="protein sequence ID" value="NMQ21067.1"/>
    <property type="molecule type" value="Genomic_DNA"/>
</dbReference>
<evidence type="ECO:0000259" key="4">
    <source>
        <dbReference type="Pfam" id="PF08751"/>
    </source>
</evidence>
<comment type="caution">
    <text evidence="5">The sequence shown here is derived from an EMBL/GenBank/DDBJ whole genome shotgun (WGS) entry which is preliminary data.</text>
</comment>
<organism evidence="5 6">
    <name type="scientific">Candidatus Competibacter phosphatis</name>
    <dbReference type="NCBI Taxonomy" id="221280"/>
    <lineage>
        <taxon>Bacteria</taxon>
        <taxon>Pseudomonadati</taxon>
        <taxon>Pseudomonadota</taxon>
        <taxon>Gammaproteobacteria</taxon>
        <taxon>Candidatus Competibacteraceae</taxon>
        <taxon>Candidatus Competibacter</taxon>
    </lineage>
</organism>
<evidence type="ECO:0000313" key="6">
    <source>
        <dbReference type="Proteomes" id="UP000760480"/>
    </source>
</evidence>
<keyword evidence="2" id="KW-0067">ATP-binding</keyword>
<feature type="domain" description="TrwC relaxase" evidence="4">
    <location>
        <begin position="13"/>
        <end position="283"/>
    </location>
</feature>
<dbReference type="Pfam" id="PF13604">
    <property type="entry name" value="AAA_30"/>
    <property type="match status" value="1"/>
</dbReference>
<dbReference type="NCBIfam" id="NF041492">
    <property type="entry name" value="MobF"/>
    <property type="match status" value="1"/>
</dbReference>
<dbReference type="NCBIfam" id="TIGR02686">
    <property type="entry name" value="relax_trwC"/>
    <property type="match status" value="1"/>
</dbReference>
<dbReference type="SUPFAM" id="SSF55464">
    <property type="entry name" value="Origin of replication-binding domain, RBD-like"/>
    <property type="match status" value="1"/>
</dbReference>
<evidence type="ECO:0000256" key="3">
    <source>
        <dbReference type="SAM" id="MobiDB-lite"/>
    </source>
</evidence>
<dbReference type="Proteomes" id="UP000760480">
    <property type="component" value="Unassembled WGS sequence"/>
</dbReference>
<dbReference type="InterPro" id="IPR050534">
    <property type="entry name" value="Coronavir_polyprotein_1ab"/>
</dbReference>
<dbReference type="PANTHER" id="PTHR43788">
    <property type="entry name" value="DNA2/NAM7 HELICASE FAMILY MEMBER"/>
    <property type="match status" value="1"/>
</dbReference>
<evidence type="ECO:0000313" key="5">
    <source>
        <dbReference type="EMBL" id="NMQ21067.1"/>
    </source>
</evidence>
<evidence type="ECO:0000256" key="2">
    <source>
        <dbReference type="ARBA" id="ARBA00022840"/>
    </source>
</evidence>
<dbReference type="CDD" id="cd18809">
    <property type="entry name" value="SF1_C_RecD"/>
    <property type="match status" value="1"/>
</dbReference>
<dbReference type="InterPro" id="IPR014862">
    <property type="entry name" value="TrwC"/>
</dbReference>
<proteinExistence type="predicted"/>
<dbReference type="RefSeq" id="WP_169250332.1">
    <property type="nucleotide sequence ID" value="NZ_SPMZ01000075.1"/>
</dbReference>
<feature type="region of interest" description="Disordered" evidence="3">
    <location>
        <begin position="796"/>
        <end position="873"/>
    </location>
</feature>
<dbReference type="InterPro" id="IPR014059">
    <property type="entry name" value="TraI/TrwC_relax"/>
</dbReference>
<dbReference type="PANTHER" id="PTHR43788:SF6">
    <property type="entry name" value="DNA HELICASE B"/>
    <property type="match status" value="1"/>
</dbReference>
<reference evidence="5 6" key="1">
    <citation type="submission" date="2019-03" db="EMBL/GenBank/DDBJ databases">
        <title>Metabolic reconstructions from genomes of highly enriched 'Candidatus Accumulibacter' and 'Candidatus Competibacter' bioreactor populations.</title>
        <authorList>
            <person name="Annavajhala M.K."/>
            <person name="Welles L."/>
            <person name="Abbas B."/>
            <person name="Sorokin D."/>
            <person name="Park H."/>
            <person name="Van Loosdrecht M."/>
            <person name="Chandran K."/>
        </authorList>
    </citation>
    <scope>NUCLEOTIDE SEQUENCE [LARGE SCALE GENOMIC DNA]</scope>
    <source>
        <strain evidence="5 6">SBR_G</strain>
    </source>
</reference>
<feature type="compositionally biased region" description="Polar residues" evidence="3">
    <location>
        <begin position="864"/>
        <end position="873"/>
    </location>
</feature>
<protein>
    <submittedName>
        <fullName evidence="5">Conjugative relaxase</fullName>
    </submittedName>
</protein>
<dbReference type="Gene3D" id="2.30.30.940">
    <property type="match status" value="1"/>
</dbReference>
<dbReference type="Pfam" id="PF08751">
    <property type="entry name" value="TrwC"/>
    <property type="match status" value="1"/>
</dbReference>
<gene>
    <name evidence="5" type="ORF">E4P82_18835</name>
</gene>
<accession>A0ABX1TNS9</accession>
<evidence type="ECO:0000256" key="1">
    <source>
        <dbReference type="ARBA" id="ARBA00022741"/>
    </source>
</evidence>
<dbReference type="CDD" id="cd17933">
    <property type="entry name" value="DEXSc_RecD-like"/>
    <property type="match status" value="1"/>
</dbReference>
<dbReference type="Gene3D" id="3.40.50.300">
    <property type="entry name" value="P-loop containing nucleotide triphosphate hydrolases"/>
    <property type="match status" value="2"/>
</dbReference>
<dbReference type="SUPFAM" id="SSF52540">
    <property type="entry name" value="P-loop containing nucleoside triphosphate hydrolases"/>
    <property type="match status" value="2"/>
</dbReference>
<dbReference type="InterPro" id="IPR027417">
    <property type="entry name" value="P-loop_NTPase"/>
</dbReference>
<feature type="compositionally biased region" description="Basic and acidic residues" evidence="3">
    <location>
        <begin position="852"/>
        <end position="862"/>
    </location>
</feature>
<keyword evidence="6" id="KW-1185">Reference proteome</keyword>
<keyword evidence="1" id="KW-0547">Nucleotide-binding</keyword>
<name>A0ABX1TNS9_9GAMM</name>